<evidence type="ECO:0000256" key="7">
    <source>
        <dbReference type="ARBA" id="ARBA00023274"/>
    </source>
</evidence>
<dbReference type="GO" id="GO:0000462">
    <property type="term" value="P:maturation of SSU-rRNA from tricistronic rRNA transcript (SSU-rRNA, 5.8S rRNA, LSU-rRNA)"/>
    <property type="evidence" value="ECO:0007669"/>
    <property type="project" value="TreeGrafter"/>
</dbReference>
<dbReference type="Proteomes" id="UP000015241">
    <property type="component" value="Unassembled WGS sequence"/>
</dbReference>
<dbReference type="GO" id="GO:0034455">
    <property type="term" value="C:t-UTP complex"/>
    <property type="evidence" value="ECO:0007669"/>
    <property type="project" value="TreeGrafter"/>
</dbReference>
<dbReference type="Gene3D" id="1.25.10.10">
    <property type="entry name" value="Leucine-rich Repeat Variant"/>
    <property type="match status" value="1"/>
</dbReference>
<dbReference type="GO" id="GO:0032040">
    <property type="term" value="C:small-subunit processome"/>
    <property type="evidence" value="ECO:0007669"/>
    <property type="project" value="TreeGrafter"/>
</dbReference>
<proteinExistence type="inferred from homology"/>
<organism evidence="11 12">
    <name type="scientific">Fomitopsis schrenkii</name>
    <name type="common">Brown rot fungus</name>
    <dbReference type="NCBI Taxonomy" id="2126942"/>
    <lineage>
        <taxon>Eukaryota</taxon>
        <taxon>Fungi</taxon>
        <taxon>Dikarya</taxon>
        <taxon>Basidiomycota</taxon>
        <taxon>Agaricomycotina</taxon>
        <taxon>Agaricomycetes</taxon>
        <taxon>Polyporales</taxon>
        <taxon>Fomitopsis</taxon>
    </lineage>
</organism>
<comment type="function">
    <text evidence="9">Involved in nucleolar processing of pre-18S ribosomal RNA.</text>
</comment>
<dbReference type="eggNOG" id="KOG1837">
    <property type="taxonomic scope" value="Eukaryota"/>
</dbReference>
<evidence type="ECO:0000256" key="6">
    <source>
        <dbReference type="ARBA" id="ARBA00023242"/>
    </source>
</evidence>
<dbReference type="GO" id="GO:0030686">
    <property type="term" value="C:90S preribosome"/>
    <property type="evidence" value="ECO:0007669"/>
    <property type="project" value="TreeGrafter"/>
</dbReference>
<dbReference type="HOGENOM" id="CLU_001128_0_0_1"/>
<dbReference type="Pfam" id="PF12397">
    <property type="entry name" value="U3snoRNP10"/>
    <property type="match status" value="1"/>
</dbReference>
<dbReference type="OrthoDB" id="31183at2759"/>
<evidence type="ECO:0000259" key="10">
    <source>
        <dbReference type="SMART" id="SM01036"/>
    </source>
</evidence>
<evidence type="ECO:0000256" key="3">
    <source>
        <dbReference type="ARBA" id="ARBA00015399"/>
    </source>
</evidence>
<dbReference type="EMBL" id="KE504161">
    <property type="protein sequence ID" value="EPS98863.1"/>
    <property type="molecule type" value="Genomic_DNA"/>
</dbReference>
<evidence type="ECO:0000313" key="12">
    <source>
        <dbReference type="Proteomes" id="UP000015241"/>
    </source>
</evidence>
<evidence type="ECO:0000256" key="4">
    <source>
        <dbReference type="ARBA" id="ARBA00022517"/>
    </source>
</evidence>
<sequence>MASSLAAQLAQSASLNAALLNPNRRRPTESYLFPSKEAAQHDLDAIHAIGNNGFTQLMSLDPTLGKFERSLFSDTAKGTDRTLLNAEANEELNKQIASLLPLLGPFLLDAPTGRILEWLVRRFRINEFNVQDLLTLFLPYHETPHFEKMLSILHIDDKSVFRFLQAYKTTTKPLPRAGLVSEMEKNPDLARFITMLLPNTTKNGGAGMHRVLLVFHTGVLLDFIAKSKGLNEGTTALLLAASLDVLQSEPSEAQKPNSSFLQEAVLASLLVPAGLSQKCHLTKKATKTILMAIAACVERISTKQLVRTLVCICGPQDELEKLPRNLVAAAVKKPDIDAELKEAVAYVGSEKLLSPWVAALIHKIEKNRYLDVLNSLFSYTALPEAVVRRAASLLLSSLIAAEENANSERVNARKALSAIQLHHPHIVEDVCAEAMKNEGERGAVEHVVLSLSMSKTAKDTDMIITSFNADANVRAVAVKDLIHTRSRSSATPSEKDAAEDALRARVLDTAPAVIEALYAQPPAILPVLLADAPAYLAALADAPLSRALTRLHLAFLAAHVYPALRARDPALAERVVFDVFWQYLAASKPRQKTAGVVWEILEGVEGEGGVARCELLGGCVDAVRWEQDAGKAGEKGKEDEHKAMERMAKVNLALAAKMADNILASNNYSHLFELLMGKLKDENPHGRALAYLTTRALLSRLSGEHQIDAAHAILGIAGLETLDGMGDFMRGVNDLGVFLNDLSVATAVVLKPSSQTTLHRLQVSVLAMMPVIPRPTGAKLDWVTAPSEAPLDQHSNDTRGLRYIQLLRAVYALSNSSAKLPVLSVNLLRALFVNLGDESLGFLVGIWLRPPRTGGKGSDGDHLRTAALLHATAFLEAHCATEHWLDFQTVLPALLVALQDRDQRVRDAAVSCVHTLVRLVETEPSAIYAYDAIYGPTSNILQYAEWADCSKYVVTLGAVMEHVSHDPTYLREFHKEHLGAAKGDAKKVASYKQRILFYLMSHVNACPIASVKTSLLQSLQTTVNESKYQALAPTFEHLSKSVTATTETLDKDTESLFVSATATIDSTAVPELNNVSKSTWPIFETFLRICLQNRNLKFAREAMVRNAHQLIHGRLSTERREQLCKLLLDVAGEPDAPVSDCKALLDSLLNDIALTIRLLAVYQPDVVDAAEPAQKRARVDQVAQNSKNHALTLLIEVLSSKNLPGSLELITNILETLTRVAHDANAVSADRTFNEQLLMNALESCVANTPENVFTQAGAIRVDIIIELIRAADNPQTFHQALLLIAAMARLSPDAVLHNVMPVFTFMGSNVFHRDDTYSFRVVQKTIDSIVPVKVESLRSNNALGLDLYVAARDFLRIFTDAANHIPRHRRAKFYSHLVDVLGPDEFLAPVCMLLVEKVSKRLVRQQKNDAETSLSLCISMFQNYSTKRKMGLLIETAREAERLVKRASDGGAERCFLAYPTDEEDKLRTTSLQRAHALLLYTVHALNDLAAGLSGKLKSYEDHSPSEHLAVLLRVSVLADTQDDGKELAHAARDALAGTLKTMTAVDFVGGVLRMLQTANAQVQYAVLSVLKDRVGDIADSTRERLTESMKQVIDCIKTTLSGEPESRLTVIALQAAESVTRTADTGELNTIATLVPLVLARVRVRATSSVALAALLSMSSKLGPRIIPYLKGIVRECTQVLVSDNASPDGDDSTSGALSVLQSLLTAVPTFWGESEVTQLVQIYIQACVDAPRAESNHLTPLMKMVAKRLPPKTLLPTLSIFWSTTAELNGPHFVTSKCAGYFTLLKRVLRGAERPVVLDYIRTQFSIFQAAFGLISEENRLEIEPSIVSSFLEMVVKLNEMAFRPLFRKLADWAFTGQGAGPVRGVTFCHVYAALLEYFKTLMVPYMSFIWSPLLKLLDDYAAGAASNAELWTSALVVIAQTLASDEGAFWREDKTRQLLPELVKQIPVCVQLRSSEGRTALMDCLVAMMEVVNDDASLKRMNIDILMHTRSEEASVRLFSLTCSTALWRAYGGKLLGLVAETATFITECAEDDNDSVVQEARHLKDAVEGVAGKIDV</sequence>
<dbReference type="GO" id="GO:0030515">
    <property type="term" value="F:snoRNA binding"/>
    <property type="evidence" value="ECO:0007669"/>
    <property type="project" value="TreeGrafter"/>
</dbReference>
<dbReference type="InterPro" id="IPR021133">
    <property type="entry name" value="HEAT_type_2"/>
</dbReference>
<dbReference type="GO" id="GO:0045943">
    <property type="term" value="P:positive regulation of transcription by RNA polymerase I"/>
    <property type="evidence" value="ECO:0007669"/>
    <property type="project" value="TreeGrafter"/>
</dbReference>
<reference evidence="11 12" key="1">
    <citation type="journal article" date="2012" name="Science">
        <title>The Paleozoic origin of enzymatic lignin decomposition reconstructed from 31 fungal genomes.</title>
        <authorList>
            <person name="Floudas D."/>
            <person name="Binder M."/>
            <person name="Riley R."/>
            <person name="Barry K."/>
            <person name="Blanchette R.A."/>
            <person name="Henrissat B."/>
            <person name="Martinez A.T."/>
            <person name="Otillar R."/>
            <person name="Spatafora J.W."/>
            <person name="Yadav J.S."/>
            <person name="Aerts A."/>
            <person name="Benoit I."/>
            <person name="Boyd A."/>
            <person name="Carlson A."/>
            <person name="Copeland A."/>
            <person name="Coutinho P.M."/>
            <person name="de Vries R.P."/>
            <person name="Ferreira P."/>
            <person name="Findley K."/>
            <person name="Foster B."/>
            <person name="Gaskell J."/>
            <person name="Glotzer D."/>
            <person name="Gorecki P."/>
            <person name="Heitman J."/>
            <person name="Hesse C."/>
            <person name="Hori C."/>
            <person name="Igarashi K."/>
            <person name="Jurgens J.A."/>
            <person name="Kallen N."/>
            <person name="Kersten P."/>
            <person name="Kohler A."/>
            <person name="Kuees U."/>
            <person name="Kumar T.K.A."/>
            <person name="Kuo A."/>
            <person name="LaButti K."/>
            <person name="Larrondo L.F."/>
            <person name="Lindquist E."/>
            <person name="Ling A."/>
            <person name="Lombard V."/>
            <person name="Lucas S."/>
            <person name="Lundell T."/>
            <person name="Martin R."/>
            <person name="McLaughlin D.J."/>
            <person name="Morgenstern I."/>
            <person name="Morin E."/>
            <person name="Murat C."/>
            <person name="Nagy L.G."/>
            <person name="Nolan M."/>
            <person name="Ohm R.A."/>
            <person name="Patyshakuliyeva A."/>
            <person name="Rokas A."/>
            <person name="Ruiz-Duenas F.J."/>
            <person name="Sabat G."/>
            <person name="Salamov A."/>
            <person name="Samejima M."/>
            <person name="Schmutz J."/>
            <person name="Slot J.C."/>
            <person name="St John F."/>
            <person name="Stenlid J."/>
            <person name="Sun H."/>
            <person name="Sun S."/>
            <person name="Syed K."/>
            <person name="Tsang A."/>
            <person name="Wiebenga A."/>
            <person name="Young D."/>
            <person name="Pisabarro A."/>
            <person name="Eastwood D.C."/>
            <person name="Martin F."/>
            <person name="Cullen D."/>
            <person name="Grigoriev I.V."/>
            <person name="Hibbett D.S."/>
        </authorList>
    </citation>
    <scope>NUCLEOTIDE SEQUENCE</scope>
    <source>
        <strain evidence="12">FP-58527</strain>
    </source>
</reference>
<dbReference type="SUPFAM" id="SSF48371">
    <property type="entry name" value="ARM repeat"/>
    <property type="match status" value="1"/>
</dbReference>
<keyword evidence="6 9" id="KW-0539">Nucleus</keyword>
<feature type="repeat" description="HEAT" evidence="8">
    <location>
        <begin position="890"/>
        <end position="926"/>
    </location>
</feature>
<keyword evidence="4 9" id="KW-0690">Ribosome biogenesis</keyword>
<dbReference type="Pfam" id="PF08146">
    <property type="entry name" value="BP28CT"/>
    <property type="match status" value="1"/>
</dbReference>
<evidence type="ECO:0000256" key="1">
    <source>
        <dbReference type="ARBA" id="ARBA00004604"/>
    </source>
</evidence>
<dbReference type="PANTHER" id="PTHR13457">
    <property type="entry name" value="BAP28"/>
    <property type="match status" value="1"/>
</dbReference>
<keyword evidence="12" id="KW-1185">Reference proteome</keyword>
<name>S8E651_FOMSC</name>
<keyword evidence="5 9" id="KW-0698">rRNA processing</keyword>
<dbReference type="InterPro" id="IPR016024">
    <property type="entry name" value="ARM-type_fold"/>
</dbReference>
<protein>
    <recommendedName>
        <fullName evidence="3 9">U3 small nucleolar RNA-associated protein 10</fullName>
    </recommendedName>
</protein>
<dbReference type="Pfam" id="PF23243">
    <property type="entry name" value="HEAT_HEATR1"/>
    <property type="match status" value="1"/>
</dbReference>
<dbReference type="FunCoup" id="S8E651">
    <property type="interactions" value="673"/>
</dbReference>
<comment type="similarity">
    <text evidence="2 9">Belongs to the HEATR1/UTP10 family.</text>
</comment>
<keyword evidence="7 9" id="KW-0687">Ribonucleoprotein</keyword>
<accession>S8E651</accession>
<dbReference type="InterPro" id="IPR056473">
    <property type="entry name" value="HEAT_Utp10/HEAT1"/>
</dbReference>
<evidence type="ECO:0000256" key="2">
    <source>
        <dbReference type="ARBA" id="ARBA00010559"/>
    </source>
</evidence>
<dbReference type="InParanoid" id="S8E651"/>
<dbReference type="STRING" id="743788.S8E651"/>
<gene>
    <name evidence="11" type="ORF">FOMPIDRAFT_1051095</name>
</gene>
<evidence type="ECO:0000256" key="5">
    <source>
        <dbReference type="ARBA" id="ARBA00022552"/>
    </source>
</evidence>
<dbReference type="PANTHER" id="PTHR13457:SF1">
    <property type="entry name" value="HEAT REPEAT-CONTAINING PROTEIN 1"/>
    <property type="match status" value="1"/>
</dbReference>
<feature type="domain" description="BP28 C-terminal" evidence="10">
    <location>
        <begin position="1798"/>
        <end position="1933"/>
    </location>
</feature>
<dbReference type="InterPro" id="IPR011989">
    <property type="entry name" value="ARM-like"/>
</dbReference>
<dbReference type="PROSITE" id="PS50077">
    <property type="entry name" value="HEAT_REPEAT"/>
    <property type="match status" value="1"/>
</dbReference>
<comment type="subcellular location">
    <subcellularLocation>
        <location evidence="1 9">Nucleus</location>
        <location evidence="1 9">Nucleolus</location>
    </subcellularLocation>
</comment>
<evidence type="ECO:0000313" key="11">
    <source>
        <dbReference type="EMBL" id="EPS98863.1"/>
    </source>
</evidence>
<dbReference type="InterPro" id="IPR040191">
    <property type="entry name" value="UTP10"/>
</dbReference>
<dbReference type="InterPro" id="IPR022125">
    <property type="entry name" value="U3snoRNP10_N"/>
</dbReference>
<comment type="subunit">
    <text evidence="9">Component of the ribosomal small subunit (SSU) processome.</text>
</comment>
<evidence type="ECO:0000256" key="8">
    <source>
        <dbReference type="PROSITE-ProRule" id="PRU00103"/>
    </source>
</evidence>
<dbReference type="InterPro" id="IPR012954">
    <property type="entry name" value="BP28_C_dom"/>
</dbReference>
<evidence type="ECO:0000256" key="9">
    <source>
        <dbReference type="RuleBase" id="RU367065"/>
    </source>
</evidence>
<dbReference type="SMART" id="SM01036">
    <property type="entry name" value="BP28CT"/>
    <property type="match status" value="1"/>
</dbReference>